<comment type="caution">
    <text evidence="2">The sequence shown here is derived from an EMBL/GenBank/DDBJ whole genome shotgun (WGS) entry which is preliminary data.</text>
</comment>
<protein>
    <recommendedName>
        <fullName evidence="1">Toprim domain-containing protein</fullName>
    </recommendedName>
</protein>
<reference evidence="2 3" key="1">
    <citation type="journal article" date="2016" name="Sci. Rep.">
        <title>Metabolic traits of an uncultured archaeal lineage -MSBL1- from brine pools of the Red Sea.</title>
        <authorList>
            <person name="Mwirichia R."/>
            <person name="Alam I."/>
            <person name="Rashid M."/>
            <person name="Vinu M."/>
            <person name="Ba-Alawi W."/>
            <person name="Anthony Kamau A."/>
            <person name="Kamanda Ngugi D."/>
            <person name="Goker M."/>
            <person name="Klenk H.P."/>
            <person name="Bajic V."/>
            <person name="Stingl U."/>
        </authorList>
    </citation>
    <scope>NUCLEOTIDE SEQUENCE [LARGE SCALE GENOMIC DNA]</scope>
    <source>
        <strain evidence="2">SCGC-AAA259J03</strain>
    </source>
</reference>
<dbReference type="EMBL" id="LHXT01000010">
    <property type="protein sequence ID" value="KXA98672.1"/>
    <property type="molecule type" value="Genomic_DNA"/>
</dbReference>
<accession>A0A656YXJ7</accession>
<dbReference type="Gene3D" id="3.40.1360.10">
    <property type="match status" value="1"/>
</dbReference>
<sequence>MDKTGGLEMGTLLEPEVFEELEMTLNEIKELSANGVPIIVEGVKDEKSLRKLGVTGPVYQIPDGGKTTLNSLEDIRKHNEVIVLTDFDRTGEDLADFCEEHLEKLGVVVLHDLREKLRSFVRKAVKDIEGMASFVKSERAAQRKHSSEYKFSEFR</sequence>
<dbReference type="SUPFAM" id="SSF110455">
    <property type="entry name" value="Toprim domain"/>
    <property type="match status" value="1"/>
</dbReference>
<gene>
    <name evidence="2" type="ORF">AKJ39_01165</name>
</gene>
<dbReference type="AlphaFoldDB" id="A0A656YXJ7"/>
<dbReference type="PANTHER" id="PTHR39964">
    <property type="entry name" value="UPF0292 PROTEIN TK1411"/>
    <property type="match status" value="1"/>
</dbReference>
<dbReference type="PROSITE" id="PS50880">
    <property type="entry name" value="TOPRIM"/>
    <property type="match status" value="1"/>
</dbReference>
<dbReference type="InterPro" id="IPR006171">
    <property type="entry name" value="TOPRIM_dom"/>
</dbReference>
<evidence type="ECO:0000313" key="2">
    <source>
        <dbReference type="EMBL" id="KXA98672.1"/>
    </source>
</evidence>
<keyword evidence="3" id="KW-1185">Reference proteome</keyword>
<dbReference type="SMART" id="SM00493">
    <property type="entry name" value="TOPRIM"/>
    <property type="match status" value="1"/>
</dbReference>
<feature type="domain" description="Toprim" evidence="1">
    <location>
        <begin position="35"/>
        <end position="117"/>
    </location>
</feature>
<evidence type="ECO:0000313" key="3">
    <source>
        <dbReference type="Proteomes" id="UP000070257"/>
    </source>
</evidence>
<organism evidence="2 3">
    <name type="scientific">candidate division MSBL1 archaeon SCGC-AAA259J03</name>
    <dbReference type="NCBI Taxonomy" id="1698269"/>
    <lineage>
        <taxon>Archaea</taxon>
        <taxon>Methanobacteriati</taxon>
        <taxon>Methanobacteriota</taxon>
        <taxon>candidate division MSBL1</taxon>
    </lineage>
</organism>
<dbReference type="Proteomes" id="UP000070257">
    <property type="component" value="Unassembled WGS sequence"/>
</dbReference>
<evidence type="ECO:0000259" key="1">
    <source>
        <dbReference type="PROSITE" id="PS50880"/>
    </source>
</evidence>
<name>A0A656YXJ7_9EURY</name>
<proteinExistence type="predicted"/>
<dbReference type="PANTHER" id="PTHR39964:SF2">
    <property type="entry name" value="UPF0292 PROTEIN MJ1624"/>
    <property type="match status" value="1"/>
</dbReference>